<dbReference type="AlphaFoldDB" id="A0AAX4HH60"/>
<dbReference type="PANTHER" id="PTHR15835">
    <property type="entry name" value="NUCLEAR-INTERACTING PARTNER OF ALK"/>
    <property type="match status" value="1"/>
</dbReference>
<proteinExistence type="predicted"/>
<dbReference type="PANTHER" id="PTHR15835:SF6">
    <property type="entry name" value="ZINC FINGER C3HC-TYPE PROTEIN 1"/>
    <property type="match status" value="1"/>
</dbReference>
<keyword evidence="5" id="KW-1185">Reference proteome</keyword>
<evidence type="ECO:0000256" key="2">
    <source>
        <dbReference type="ARBA" id="ARBA00023242"/>
    </source>
</evidence>
<reference evidence="4 5" key="1">
    <citation type="submission" date="2023-10" db="EMBL/GenBank/DDBJ databases">
        <title>Draft Genome Sequence of Candida saopaulonensis from a very Premature Infant with Sepsis.</title>
        <authorList>
            <person name="Ning Y."/>
            <person name="Dai R."/>
            <person name="Xiao M."/>
            <person name="Xu Y."/>
            <person name="Yan Q."/>
            <person name="Zhang L."/>
        </authorList>
    </citation>
    <scope>NUCLEOTIDE SEQUENCE [LARGE SCALE GENOMIC DNA]</scope>
    <source>
        <strain evidence="4 5">19XY460</strain>
    </source>
</reference>
<evidence type="ECO:0000313" key="5">
    <source>
        <dbReference type="Proteomes" id="UP001338582"/>
    </source>
</evidence>
<evidence type="ECO:0000259" key="3">
    <source>
        <dbReference type="Pfam" id="PF07967"/>
    </source>
</evidence>
<gene>
    <name evidence="4" type="ORF">PUMCH_004678</name>
</gene>
<feature type="domain" description="C3HC-type" evidence="3">
    <location>
        <begin position="91"/>
        <end position="250"/>
    </location>
</feature>
<name>A0AAX4HH60_9ASCO</name>
<evidence type="ECO:0000313" key="4">
    <source>
        <dbReference type="EMBL" id="WPK27297.1"/>
    </source>
</evidence>
<sequence>MDSLNFAANTPRVLNQCLALLDQPARPTATFSVPLTPKKYENHPDIQFFSSIKKKHHFEYHKLKKNSTRDAWLDKSTVPMIHSGKSTSFDPYSRADLLHRISTFNALNWSIPPSSDLNESGTVLPSTLNELFCALNGWACEPISRNNNFSNHLKCSVCEVQLILRFNSVDEASYGKFLFDMEDIVRLNDNLKVSYLSEIRHGAHSQSCPWKSLSCSLQGIYYMTPYVSATNATLVTEYLLCLKNLIDNLPALENMGAFCQTLVPSGTSELDEHFVRVSKMWFLDRFYTDTKENFAAVLDFVCPPWIYKVAALGWKLSLQSHQEDTVLLMTCDCCNQRLFVEQHMAEGVVHSHKPWCMHMSYMGQMSFYEYFYRLIALLEKSIGPHGEYLVDQELSFDMDPLTNNRKRRESFDINDGLDRLTKLRKMYFVS</sequence>
<protein>
    <recommendedName>
        <fullName evidence="3">C3HC-type domain-containing protein</fullName>
    </recommendedName>
</protein>
<dbReference type="GeneID" id="88175738"/>
<accession>A0AAX4HH60</accession>
<dbReference type="GO" id="GO:0008270">
    <property type="term" value="F:zinc ion binding"/>
    <property type="evidence" value="ECO:0007669"/>
    <property type="project" value="InterPro"/>
</dbReference>
<keyword evidence="2" id="KW-0539">Nucleus</keyword>
<dbReference type="InterPro" id="IPR012935">
    <property type="entry name" value="NuBaID_N"/>
</dbReference>
<dbReference type="Pfam" id="PF07967">
    <property type="entry name" value="zf-C3HC"/>
    <property type="match status" value="1"/>
</dbReference>
<dbReference type="GO" id="GO:0005634">
    <property type="term" value="C:nucleus"/>
    <property type="evidence" value="ECO:0007669"/>
    <property type="project" value="UniProtKB-SubCell"/>
</dbReference>
<organism evidence="4 5">
    <name type="scientific">Australozyma saopauloensis</name>
    <dbReference type="NCBI Taxonomy" id="291208"/>
    <lineage>
        <taxon>Eukaryota</taxon>
        <taxon>Fungi</taxon>
        <taxon>Dikarya</taxon>
        <taxon>Ascomycota</taxon>
        <taxon>Saccharomycotina</taxon>
        <taxon>Pichiomycetes</taxon>
        <taxon>Metschnikowiaceae</taxon>
        <taxon>Australozyma</taxon>
    </lineage>
</organism>
<dbReference type="Proteomes" id="UP001338582">
    <property type="component" value="Chromosome 6"/>
</dbReference>
<dbReference type="KEGG" id="asau:88175738"/>
<comment type="subcellular location">
    <subcellularLocation>
        <location evidence="1">Nucleus</location>
    </subcellularLocation>
</comment>
<dbReference type="RefSeq" id="XP_062879675.1">
    <property type="nucleotide sequence ID" value="XM_063023605.1"/>
</dbReference>
<evidence type="ECO:0000256" key="1">
    <source>
        <dbReference type="ARBA" id="ARBA00004123"/>
    </source>
</evidence>
<dbReference type="EMBL" id="CP138899">
    <property type="protein sequence ID" value="WPK27297.1"/>
    <property type="molecule type" value="Genomic_DNA"/>
</dbReference>